<feature type="region of interest" description="Disordered" evidence="1">
    <location>
        <begin position="232"/>
        <end position="488"/>
    </location>
</feature>
<feature type="compositionally biased region" description="Low complexity" evidence="1">
    <location>
        <begin position="182"/>
        <end position="191"/>
    </location>
</feature>
<evidence type="ECO:0000313" key="4">
    <source>
        <dbReference type="Proteomes" id="UP001345827"/>
    </source>
</evidence>
<organism evidence="3 4">
    <name type="scientific">Vermiconidia calcicola</name>
    <dbReference type="NCBI Taxonomy" id="1690605"/>
    <lineage>
        <taxon>Eukaryota</taxon>
        <taxon>Fungi</taxon>
        <taxon>Dikarya</taxon>
        <taxon>Ascomycota</taxon>
        <taxon>Pezizomycotina</taxon>
        <taxon>Dothideomycetes</taxon>
        <taxon>Dothideomycetidae</taxon>
        <taxon>Mycosphaerellales</taxon>
        <taxon>Extremaceae</taxon>
        <taxon>Vermiconidia</taxon>
    </lineage>
</organism>
<evidence type="ECO:0000313" key="3">
    <source>
        <dbReference type="EMBL" id="KAK5529255.1"/>
    </source>
</evidence>
<feature type="compositionally biased region" description="Basic and acidic residues" evidence="1">
    <location>
        <begin position="454"/>
        <end position="466"/>
    </location>
</feature>
<dbReference type="EMBL" id="JAXLQG010000023">
    <property type="protein sequence ID" value="KAK5529255.1"/>
    <property type="molecule type" value="Genomic_DNA"/>
</dbReference>
<gene>
    <name evidence="3" type="ORF">LTR25_009992</name>
</gene>
<feature type="region of interest" description="Disordered" evidence="1">
    <location>
        <begin position="39"/>
        <end position="220"/>
    </location>
</feature>
<reference evidence="3 4" key="1">
    <citation type="submission" date="2023-06" db="EMBL/GenBank/DDBJ databases">
        <title>Black Yeasts Isolated from many extreme environments.</title>
        <authorList>
            <person name="Coleine C."/>
            <person name="Stajich J.E."/>
            <person name="Selbmann L."/>
        </authorList>
    </citation>
    <scope>NUCLEOTIDE SEQUENCE [LARGE SCALE GENOMIC DNA]</scope>
    <source>
        <strain evidence="3 4">CCFEE 5887</strain>
    </source>
</reference>
<keyword evidence="4" id="KW-1185">Reference proteome</keyword>
<feature type="compositionally biased region" description="Polar residues" evidence="1">
    <location>
        <begin position="309"/>
        <end position="318"/>
    </location>
</feature>
<feature type="chain" id="PRO_5043519119" evidence="2">
    <location>
        <begin position="20"/>
        <end position="488"/>
    </location>
</feature>
<protein>
    <submittedName>
        <fullName evidence="3">Uncharacterized protein</fullName>
    </submittedName>
</protein>
<feature type="compositionally biased region" description="Polar residues" evidence="1">
    <location>
        <begin position="283"/>
        <end position="301"/>
    </location>
</feature>
<feature type="compositionally biased region" description="Polar residues" evidence="1">
    <location>
        <begin position="433"/>
        <end position="451"/>
    </location>
</feature>
<dbReference type="Proteomes" id="UP001345827">
    <property type="component" value="Unassembled WGS sequence"/>
</dbReference>
<feature type="signal peptide" evidence="2">
    <location>
        <begin position="1"/>
        <end position="19"/>
    </location>
</feature>
<sequence>MWSTAASWVALLALAAVLTKHYNPELFNKLTGHVAARIESTDATPRPAAKRQKSKRTHVSRLDSGNSGVSTPTSATEDKANKRRKLASTPSDTTVVPQTSQGQHEDPLRDEDNELSNKEFAQQLARAQAGTKLETSKAQGASKKERRALKQATQPEQIGFEASGILTEASSSTGRDADDDLSQVGSPSSGPVSPPPTVRATDVSDMLEAPAAKPTTMRLTNVKDALTKNVTKPIAKAFEPVLSKKQRQRQAKKAEEKARIEESNRTQEAKKQAQLRTARMAEGSSNQTKANSFTAKQNAWQQGKPASAASPQKPSNTEAGLLLDTFEKPNVSGTQVNGAVTSKPLSEVTNSVPATANLNEVRQEEGARKTAALGASGREKLERPGLESQPSWADEVNEEEQDKWAKELTQEDQWEAVKSKKGKKKVNKENETSSEASSSFARPTTAINRPATNGKKENGIKSRNENANRFQSIQQVANPSFEDAGWEA</sequence>
<feature type="compositionally biased region" description="Basic residues" evidence="1">
    <location>
        <begin position="48"/>
        <end position="59"/>
    </location>
</feature>
<feature type="compositionally biased region" description="Polar residues" evidence="1">
    <location>
        <begin position="467"/>
        <end position="478"/>
    </location>
</feature>
<comment type="caution">
    <text evidence="3">The sequence shown here is derived from an EMBL/GenBank/DDBJ whole genome shotgun (WGS) entry which is preliminary data.</text>
</comment>
<accession>A0AAV9PWM2</accession>
<dbReference type="AlphaFoldDB" id="A0AAV9PWM2"/>
<feature type="compositionally biased region" description="Polar residues" evidence="1">
    <location>
        <begin position="88"/>
        <end position="102"/>
    </location>
</feature>
<evidence type="ECO:0000256" key="2">
    <source>
        <dbReference type="SAM" id="SignalP"/>
    </source>
</evidence>
<keyword evidence="2" id="KW-0732">Signal</keyword>
<proteinExistence type="predicted"/>
<feature type="compositionally biased region" description="Polar residues" evidence="1">
    <location>
        <begin position="63"/>
        <end position="75"/>
    </location>
</feature>
<feature type="compositionally biased region" description="Polar residues" evidence="1">
    <location>
        <begin position="331"/>
        <end position="360"/>
    </location>
</feature>
<evidence type="ECO:0000256" key="1">
    <source>
        <dbReference type="SAM" id="MobiDB-lite"/>
    </source>
</evidence>
<name>A0AAV9PWM2_9PEZI</name>
<feature type="compositionally biased region" description="Basic and acidic residues" evidence="1">
    <location>
        <begin position="252"/>
        <end position="271"/>
    </location>
</feature>